<sequence length="104" mass="11916">MKRRERTRQLIELGGLVAKSGLIDLTDDDRSVIFGILVEATAKLRVEDKASLLTLWRRRGKRAFEDDSSNDDLRLSRFFVTAASSDTGYPLGRSEISRQHIWTY</sequence>
<name>A0A4Q6XLX8_9SPHN</name>
<reference evidence="1 2" key="1">
    <citation type="submission" date="2019-02" db="EMBL/GenBank/DDBJ databases">
        <authorList>
            <person name="Li Y."/>
        </authorList>
    </citation>
    <scope>NUCLEOTIDE SEQUENCE [LARGE SCALE GENOMIC DNA]</scope>
    <source>
        <strain evidence="1 2">3-7</strain>
    </source>
</reference>
<evidence type="ECO:0000313" key="1">
    <source>
        <dbReference type="EMBL" id="RZF60891.1"/>
    </source>
</evidence>
<accession>A0A4Q6XLX8</accession>
<dbReference type="InterPro" id="IPR009444">
    <property type="entry name" value="Conjugal_tfr_TraD_a-type"/>
</dbReference>
<keyword evidence="2" id="KW-1185">Reference proteome</keyword>
<dbReference type="OrthoDB" id="5653691at2"/>
<comment type="caution">
    <text evidence="1">The sequence shown here is derived from an EMBL/GenBank/DDBJ whole genome shotgun (WGS) entry which is preliminary data.</text>
</comment>
<evidence type="ECO:0000313" key="2">
    <source>
        <dbReference type="Proteomes" id="UP000292085"/>
    </source>
</evidence>
<organism evidence="1 2">
    <name type="scientific">Sphingomonas populi</name>
    <dbReference type="NCBI Taxonomy" id="2484750"/>
    <lineage>
        <taxon>Bacteria</taxon>
        <taxon>Pseudomonadati</taxon>
        <taxon>Pseudomonadota</taxon>
        <taxon>Alphaproteobacteria</taxon>
        <taxon>Sphingomonadales</taxon>
        <taxon>Sphingomonadaceae</taxon>
        <taxon>Sphingomonas</taxon>
    </lineage>
</organism>
<protein>
    <submittedName>
        <fullName evidence="1">Conjugal transfer protein TraD</fullName>
    </submittedName>
</protein>
<dbReference type="Pfam" id="PF06412">
    <property type="entry name" value="TraD"/>
    <property type="match status" value="1"/>
</dbReference>
<dbReference type="EMBL" id="SGIS01000046">
    <property type="protein sequence ID" value="RZF60891.1"/>
    <property type="molecule type" value="Genomic_DNA"/>
</dbReference>
<gene>
    <name evidence="1" type="ORF">EWE75_20690</name>
</gene>
<dbReference type="Proteomes" id="UP000292085">
    <property type="component" value="Unassembled WGS sequence"/>
</dbReference>
<dbReference type="AlphaFoldDB" id="A0A4Q6XLX8"/>
<proteinExistence type="predicted"/>